<dbReference type="EMBL" id="BGPR01028495">
    <property type="protein sequence ID" value="GBN99685.1"/>
    <property type="molecule type" value="Genomic_DNA"/>
</dbReference>
<gene>
    <name evidence="1" type="ORF">AVEN_44897_1</name>
</gene>
<name>A0A4Y2TKP8_ARAVE</name>
<accession>A0A4Y2TKP8</accession>
<protein>
    <submittedName>
        <fullName evidence="1">Uncharacterized protein</fullName>
    </submittedName>
</protein>
<proteinExistence type="predicted"/>
<sequence>MLSLRKTFKKSMNFLSEEDDLVAFENLSPEEFPMEWKEPSKYCGMTFSEHEGLKYIVDYIACRVLSEDSSSGYCSSDKTDSESTPWIHTLSKDGLTVPQETWLKIAEEMESLFVSIHGKSGYHSGNNVTKQMIKILEEKYPDVNRKYIKIFFTFKNIYQNPVPQQKFFKGHTKVRKK</sequence>
<evidence type="ECO:0000313" key="2">
    <source>
        <dbReference type="Proteomes" id="UP000499080"/>
    </source>
</evidence>
<organism evidence="1 2">
    <name type="scientific">Araneus ventricosus</name>
    <name type="common">Orbweaver spider</name>
    <name type="synonym">Epeira ventricosa</name>
    <dbReference type="NCBI Taxonomy" id="182803"/>
    <lineage>
        <taxon>Eukaryota</taxon>
        <taxon>Metazoa</taxon>
        <taxon>Ecdysozoa</taxon>
        <taxon>Arthropoda</taxon>
        <taxon>Chelicerata</taxon>
        <taxon>Arachnida</taxon>
        <taxon>Araneae</taxon>
        <taxon>Araneomorphae</taxon>
        <taxon>Entelegynae</taxon>
        <taxon>Araneoidea</taxon>
        <taxon>Araneidae</taxon>
        <taxon>Araneus</taxon>
    </lineage>
</organism>
<comment type="caution">
    <text evidence="1">The sequence shown here is derived from an EMBL/GenBank/DDBJ whole genome shotgun (WGS) entry which is preliminary data.</text>
</comment>
<reference evidence="1 2" key="1">
    <citation type="journal article" date="2019" name="Sci. Rep.">
        <title>Orb-weaving spider Araneus ventricosus genome elucidates the spidroin gene catalogue.</title>
        <authorList>
            <person name="Kono N."/>
            <person name="Nakamura H."/>
            <person name="Ohtoshi R."/>
            <person name="Moran D.A.P."/>
            <person name="Shinohara A."/>
            <person name="Yoshida Y."/>
            <person name="Fujiwara M."/>
            <person name="Mori M."/>
            <person name="Tomita M."/>
            <person name="Arakawa K."/>
        </authorList>
    </citation>
    <scope>NUCLEOTIDE SEQUENCE [LARGE SCALE GENOMIC DNA]</scope>
</reference>
<evidence type="ECO:0000313" key="1">
    <source>
        <dbReference type="EMBL" id="GBN99685.1"/>
    </source>
</evidence>
<keyword evidence="2" id="KW-1185">Reference proteome</keyword>
<dbReference type="Proteomes" id="UP000499080">
    <property type="component" value="Unassembled WGS sequence"/>
</dbReference>
<dbReference type="AlphaFoldDB" id="A0A4Y2TKP8"/>
<dbReference type="OrthoDB" id="6757204at2759"/>